<feature type="domain" description="FAD/NAD(P)-binding" evidence="8">
    <location>
        <begin position="4"/>
        <end position="303"/>
    </location>
</feature>
<keyword evidence="6" id="KW-0676">Redox-active center</keyword>
<dbReference type="AlphaFoldDB" id="A0A7W9GN83"/>
<keyword evidence="3" id="KW-0285">Flavoprotein</keyword>
<dbReference type="PANTHER" id="PTHR43429">
    <property type="entry name" value="PYRIDINE NUCLEOTIDE-DISULFIDE OXIDOREDUCTASE DOMAIN-CONTAINING"/>
    <property type="match status" value="1"/>
</dbReference>
<comment type="cofactor">
    <cofactor evidence="1">
        <name>FAD</name>
        <dbReference type="ChEBI" id="CHEBI:57692"/>
    </cofactor>
</comment>
<feature type="domain" description="Pyridine nucleotide-disulphide oxidoreductase dimerisation" evidence="7">
    <location>
        <begin position="341"/>
        <end position="444"/>
    </location>
</feature>
<evidence type="ECO:0000256" key="2">
    <source>
        <dbReference type="ARBA" id="ARBA00009130"/>
    </source>
</evidence>
<dbReference type="SUPFAM" id="SSF51905">
    <property type="entry name" value="FAD/NAD(P)-binding domain"/>
    <property type="match status" value="2"/>
</dbReference>
<evidence type="ECO:0000259" key="7">
    <source>
        <dbReference type="Pfam" id="PF02852"/>
    </source>
</evidence>
<dbReference type="PRINTS" id="PR00368">
    <property type="entry name" value="FADPNR"/>
</dbReference>
<evidence type="ECO:0000259" key="8">
    <source>
        <dbReference type="Pfam" id="PF07992"/>
    </source>
</evidence>
<dbReference type="InterPro" id="IPR004099">
    <property type="entry name" value="Pyr_nucl-diS_OxRdtase_dimer"/>
</dbReference>
<dbReference type="GO" id="GO:0016491">
    <property type="term" value="F:oxidoreductase activity"/>
    <property type="evidence" value="ECO:0007669"/>
    <property type="project" value="UniProtKB-KW"/>
</dbReference>
<keyword evidence="4" id="KW-0274">FAD</keyword>
<evidence type="ECO:0000313" key="10">
    <source>
        <dbReference type="Proteomes" id="UP000542813"/>
    </source>
</evidence>
<proteinExistence type="inferred from homology"/>
<evidence type="ECO:0000256" key="1">
    <source>
        <dbReference type="ARBA" id="ARBA00001974"/>
    </source>
</evidence>
<dbReference type="InterPro" id="IPR023753">
    <property type="entry name" value="FAD/NAD-binding_dom"/>
</dbReference>
<evidence type="ECO:0000256" key="3">
    <source>
        <dbReference type="ARBA" id="ARBA00022630"/>
    </source>
</evidence>
<sequence length="459" mass="47427">MAERVVVIGADAGGMSAASQALRTAKSTGRDLDVVAVDRGHWTSYSACGIPYWIAGDVASADALVARTPEQHRANGIDVRLLTEATAVDTGAGWVEVHDHAAGRTERLGYDQLIIATGATPVRPDVPGAEAPGIFGVQTLDDGGAVLRALGGGRELRRAVVVGAGYIGLEMAEAMVRRGLAVTVVDRGPEPMNTLDPDLGTQVHAAMENMGMDVVTGAGVTAFETEGDGDGGSGAVRAVVTDAGTFEADIVVLGTGVRPATDLARAAGLPLGPTGGLRTDDTQRVADGVWAAGDCVETWDRVRRDWVHVPLGTHANKQGKVLGTNLGGGSARFPGIVGTALTKVCDLELARTGLTEGDAVDAGIDHVAVTIESTTRSGYFPGTKPITVKMVAERPTGRLLGAQIVGRDGSAKRIDVCAMALWTELTVGELAMTDLAYAPPFSSVWDPVQVAARKAADRI</sequence>
<gene>
    <name evidence="9" type="ORF">HD601_001341</name>
</gene>
<evidence type="ECO:0000313" key="9">
    <source>
        <dbReference type="EMBL" id="MBB5786766.1"/>
    </source>
</evidence>
<keyword evidence="5" id="KW-0560">Oxidoreductase</keyword>
<name>A0A7W9GN83_9ACTN</name>
<evidence type="ECO:0000256" key="4">
    <source>
        <dbReference type="ARBA" id="ARBA00022827"/>
    </source>
</evidence>
<dbReference type="PRINTS" id="PR00411">
    <property type="entry name" value="PNDRDTASEI"/>
</dbReference>
<dbReference type="EMBL" id="JACHMM010000001">
    <property type="protein sequence ID" value="MBB5786766.1"/>
    <property type="molecule type" value="Genomic_DNA"/>
</dbReference>
<organism evidence="9 10">
    <name type="scientific">Jiangella mangrovi</name>
    <dbReference type="NCBI Taxonomy" id="1524084"/>
    <lineage>
        <taxon>Bacteria</taxon>
        <taxon>Bacillati</taxon>
        <taxon>Actinomycetota</taxon>
        <taxon>Actinomycetes</taxon>
        <taxon>Jiangellales</taxon>
        <taxon>Jiangellaceae</taxon>
        <taxon>Jiangella</taxon>
    </lineage>
</organism>
<dbReference type="Proteomes" id="UP000542813">
    <property type="component" value="Unassembled WGS sequence"/>
</dbReference>
<comment type="caution">
    <text evidence="9">The sequence shown here is derived from an EMBL/GenBank/DDBJ whole genome shotgun (WGS) entry which is preliminary data.</text>
</comment>
<dbReference type="InterPro" id="IPR036188">
    <property type="entry name" value="FAD/NAD-bd_sf"/>
</dbReference>
<dbReference type="InterPro" id="IPR016156">
    <property type="entry name" value="FAD/NAD-linked_Rdtase_dimer_sf"/>
</dbReference>
<evidence type="ECO:0000256" key="6">
    <source>
        <dbReference type="ARBA" id="ARBA00023284"/>
    </source>
</evidence>
<accession>A0A7W9GN83</accession>
<keyword evidence="10" id="KW-1185">Reference proteome</keyword>
<dbReference type="Pfam" id="PF07992">
    <property type="entry name" value="Pyr_redox_2"/>
    <property type="match status" value="1"/>
</dbReference>
<evidence type="ECO:0000256" key="5">
    <source>
        <dbReference type="ARBA" id="ARBA00023002"/>
    </source>
</evidence>
<dbReference type="InterPro" id="IPR050260">
    <property type="entry name" value="FAD-bd_OxRdtase"/>
</dbReference>
<dbReference type="Pfam" id="PF02852">
    <property type="entry name" value="Pyr_redox_dim"/>
    <property type="match status" value="1"/>
</dbReference>
<protein>
    <submittedName>
        <fullName evidence="9">NADPH-dependent 2,4-dienoyl-CoA reductase/sulfur reductase-like enzyme</fullName>
    </submittedName>
</protein>
<dbReference type="SUPFAM" id="SSF55424">
    <property type="entry name" value="FAD/NAD-linked reductases, dimerisation (C-terminal) domain"/>
    <property type="match status" value="1"/>
</dbReference>
<dbReference type="RefSeq" id="WP_184820407.1">
    <property type="nucleotide sequence ID" value="NZ_JACHMM010000001.1"/>
</dbReference>
<dbReference type="Gene3D" id="3.50.50.60">
    <property type="entry name" value="FAD/NAD(P)-binding domain"/>
    <property type="match status" value="2"/>
</dbReference>
<comment type="similarity">
    <text evidence="2">Belongs to the class-III pyridine nucleotide-disulfide oxidoreductase family.</text>
</comment>
<reference evidence="9 10" key="1">
    <citation type="submission" date="2020-08" db="EMBL/GenBank/DDBJ databases">
        <title>Sequencing the genomes of 1000 actinobacteria strains.</title>
        <authorList>
            <person name="Klenk H.-P."/>
        </authorList>
    </citation>
    <scope>NUCLEOTIDE SEQUENCE [LARGE SCALE GENOMIC DNA]</scope>
    <source>
        <strain evidence="9 10">DSM 102122</strain>
    </source>
</reference>
<dbReference type="PANTHER" id="PTHR43429:SF1">
    <property type="entry name" value="NAD(P)H SULFUR OXIDOREDUCTASE (COA-DEPENDENT)"/>
    <property type="match status" value="1"/>
</dbReference>